<comment type="function">
    <text evidence="1 12">Converts 2,5-diamino-6-(ribosylamino)-4(3h)-pyrimidinone 5'-phosphate into 5-amino-6-(ribosylamino)-2,4(1h,3h)-pyrimidinedione 5'-phosphate.</text>
</comment>
<dbReference type="SUPFAM" id="SSF53927">
    <property type="entry name" value="Cytidine deaminase-like"/>
    <property type="match status" value="1"/>
</dbReference>
<keyword evidence="9 12" id="KW-0521">NADP</keyword>
<comment type="pathway">
    <text evidence="3 12">Cofactor biosynthesis; riboflavin biosynthesis; 5-amino-6-(D-ribitylamino)uracil from GTP: step 3/4.</text>
</comment>
<dbReference type="InterPro" id="IPR050765">
    <property type="entry name" value="Riboflavin_Biosynth_HTPR"/>
</dbReference>
<evidence type="ECO:0000256" key="6">
    <source>
        <dbReference type="ARBA" id="ARBA00022619"/>
    </source>
</evidence>
<dbReference type="InterPro" id="IPR024072">
    <property type="entry name" value="DHFR-like_dom_sf"/>
</dbReference>
<dbReference type="Pfam" id="PF00383">
    <property type="entry name" value="dCMP_cyt_deam_1"/>
    <property type="match status" value="1"/>
</dbReference>
<keyword evidence="18" id="KW-1185">Reference proteome</keyword>
<evidence type="ECO:0000256" key="10">
    <source>
        <dbReference type="ARBA" id="ARBA00023002"/>
    </source>
</evidence>
<dbReference type="InterPro" id="IPR002125">
    <property type="entry name" value="CMP_dCMP_dom"/>
</dbReference>
<dbReference type="NCBIfam" id="TIGR00227">
    <property type="entry name" value="ribD_Cterm"/>
    <property type="match status" value="1"/>
</dbReference>
<dbReference type="GO" id="GO:0008270">
    <property type="term" value="F:zinc ion binding"/>
    <property type="evidence" value="ECO:0007669"/>
    <property type="project" value="InterPro"/>
</dbReference>
<feature type="binding site" evidence="14">
    <location>
        <position position="198"/>
    </location>
    <ligand>
        <name>substrate</name>
    </ligand>
</feature>
<evidence type="ECO:0000256" key="11">
    <source>
        <dbReference type="ARBA" id="ARBA00023268"/>
    </source>
</evidence>
<name>A0A6M0QW49_9RHOB</name>
<evidence type="ECO:0000256" key="7">
    <source>
        <dbReference type="ARBA" id="ARBA00022723"/>
    </source>
</evidence>
<evidence type="ECO:0000313" key="18">
    <source>
        <dbReference type="Proteomes" id="UP000477782"/>
    </source>
</evidence>
<dbReference type="InterPro" id="IPR004794">
    <property type="entry name" value="Eubact_RibD"/>
</dbReference>
<feature type="binding site" evidence="14">
    <location>
        <position position="289"/>
    </location>
    <ligand>
        <name>substrate</name>
    </ligand>
</feature>
<feature type="active site" description="Proton donor" evidence="13">
    <location>
        <position position="46"/>
    </location>
</feature>
<dbReference type="Pfam" id="PF01872">
    <property type="entry name" value="RibD_C"/>
    <property type="match status" value="1"/>
</dbReference>
<keyword evidence="12 17" id="KW-0378">Hydrolase</keyword>
<comment type="caution">
    <text evidence="17">The sequence shown here is derived from an EMBL/GenBank/DDBJ whole genome shotgun (WGS) entry which is preliminary data.</text>
</comment>
<evidence type="ECO:0000313" key="17">
    <source>
        <dbReference type="EMBL" id="NEY91655.1"/>
    </source>
</evidence>
<evidence type="ECO:0000256" key="1">
    <source>
        <dbReference type="ARBA" id="ARBA00002151"/>
    </source>
</evidence>
<dbReference type="EMBL" id="JAAIVJ010000011">
    <property type="protein sequence ID" value="NEY91655.1"/>
    <property type="molecule type" value="Genomic_DNA"/>
</dbReference>
<comment type="pathway">
    <text evidence="2 12">Cofactor biosynthesis; riboflavin biosynthesis; 5-amino-6-(D-ribitylamino)uracil from GTP: step 2/4.</text>
</comment>
<feature type="binding site" evidence="14">
    <location>
        <position position="178"/>
    </location>
    <ligand>
        <name>substrate</name>
    </ligand>
</feature>
<feature type="binding site" evidence="14">
    <location>
        <position position="201"/>
    </location>
    <ligand>
        <name>substrate</name>
    </ligand>
</feature>
<dbReference type="PIRSF" id="PIRSF006769">
    <property type="entry name" value="RibD"/>
    <property type="match status" value="1"/>
</dbReference>
<dbReference type="UniPathway" id="UPA00275">
    <property type="reaction ID" value="UER00401"/>
</dbReference>
<feature type="binding site" evidence="14">
    <location>
        <position position="148"/>
    </location>
    <ligand>
        <name>NADP(+)</name>
        <dbReference type="ChEBI" id="CHEBI:58349"/>
    </ligand>
</feature>
<keyword evidence="10 12" id="KW-0560">Oxidoreductase</keyword>
<dbReference type="Gene3D" id="3.40.140.10">
    <property type="entry name" value="Cytidine Deaminase, domain 2"/>
    <property type="match status" value="1"/>
</dbReference>
<comment type="similarity">
    <text evidence="4 12">In the N-terminal section; belongs to the cytidine and deoxycytidylate deaminase family.</text>
</comment>
<sequence length="359" mass="37131">MTHALRLAARGLGNVWPNPAVGCVLVKDDQIVGRGWTQPGGRPHAERRALDQAGPRAAGATAYVTLEPCAHHGHTPPCASGLIAAGVARVVTALTDPDPRVSGKGHAMLRAAGIEVTEGVMAAEAARLNAGFLKRVTRGLPFVTLKLATTLDGRIATASGESRWITGAAARRHVHLLRLSHDAVLVGAGTARADDPDLTVRDMGVVRQPVRIVFDSRLSHRPDSRLGRTARENPVWMVHTAAAPPDARAAWAGTGAELIEVAATAARQVDATAALQALAARGLTRILCEGGGQLAASLVAGGLADDLASYQAGALIGADGRAGFAALGLAALAEAPRLTLREACGLGPDRYSLWSFPQS</sequence>
<dbReference type="Gene3D" id="3.40.430.10">
    <property type="entry name" value="Dihydrofolate Reductase, subunit A"/>
    <property type="match status" value="1"/>
</dbReference>
<dbReference type="GO" id="GO:0008703">
    <property type="term" value="F:5-amino-6-(5-phosphoribosylamino)uracil reductase activity"/>
    <property type="evidence" value="ECO:0007669"/>
    <property type="project" value="UniProtKB-EC"/>
</dbReference>
<keyword evidence="8 12" id="KW-0862">Zinc</keyword>
<evidence type="ECO:0000256" key="5">
    <source>
        <dbReference type="ARBA" id="ARBA00007417"/>
    </source>
</evidence>
<evidence type="ECO:0000256" key="4">
    <source>
        <dbReference type="ARBA" id="ARBA00005259"/>
    </source>
</evidence>
<dbReference type="InterPro" id="IPR011549">
    <property type="entry name" value="RibD_C"/>
</dbReference>
<evidence type="ECO:0000256" key="12">
    <source>
        <dbReference type="PIRNR" id="PIRNR006769"/>
    </source>
</evidence>
<feature type="binding site" evidence="15">
    <location>
        <position position="44"/>
    </location>
    <ligand>
        <name>Zn(2+)</name>
        <dbReference type="ChEBI" id="CHEBI:29105"/>
        <note>catalytic</note>
    </ligand>
</feature>
<feature type="binding site" evidence="15">
    <location>
        <position position="69"/>
    </location>
    <ligand>
        <name>Zn(2+)</name>
        <dbReference type="ChEBI" id="CHEBI:29105"/>
        <note>catalytic</note>
    </ligand>
</feature>
<evidence type="ECO:0000256" key="14">
    <source>
        <dbReference type="PIRSR" id="PIRSR006769-2"/>
    </source>
</evidence>
<dbReference type="CDD" id="cd01284">
    <property type="entry name" value="Riboflavin_deaminase-reductase"/>
    <property type="match status" value="1"/>
</dbReference>
<evidence type="ECO:0000256" key="2">
    <source>
        <dbReference type="ARBA" id="ARBA00004882"/>
    </source>
</evidence>
<evidence type="ECO:0000256" key="8">
    <source>
        <dbReference type="ARBA" id="ARBA00022833"/>
    </source>
</evidence>
<proteinExistence type="inferred from homology"/>
<feature type="binding site" evidence="14">
    <location>
        <position position="216"/>
    </location>
    <ligand>
        <name>NADP(+)</name>
        <dbReference type="ChEBI" id="CHEBI:58349"/>
    </ligand>
</feature>
<feature type="binding site" evidence="14">
    <location>
        <position position="162"/>
    </location>
    <ligand>
        <name>substrate</name>
    </ligand>
</feature>
<dbReference type="InterPro" id="IPR002734">
    <property type="entry name" value="RibDG_C"/>
</dbReference>
<comment type="catalytic activity">
    <reaction evidence="12">
        <text>5-amino-6-(5-phospho-D-ribitylamino)uracil + NADP(+) = 5-amino-6-(5-phospho-D-ribosylamino)uracil + NADPH + H(+)</text>
        <dbReference type="Rhea" id="RHEA:17845"/>
        <dbReference type="ChEBI" id="CHEBI:15378"/>
        <dbReference type="ChEBI" id="CHEBI:57783"/>
        <dbReference type="ChEBI" id="CHEBI:58349"/>
        <dbReference type="ChEBI" id="CHEBI:58421"/>
        <dbReference type="ChEBI" id="CHEBI:58453"/>
        <dbReference type="EC" id="1.1.1.193"/>
    </reaction>
</comment>
<dbReference type="EC" id="3.5.4.26" evidence="12"/>
<dbReference type="GO" id="GO:0008835">
    <property type="term" value="F:diaminohydroxyphosphoribosylaminopyrimidine deaminase activity"/>
    <property type="evidence" value="ECO:0007669"/>
    <property type="project" value="UniProtKB-EC"/>
</dbReference>
<protein>
    <recommendedName>
        <fullName evidence="12">Riboflavin biosynthesis protein RibD</fullName>
    </recommendedName>
    <domain>
        <recommendedName>
            <fullName evidence="12">Diaminohydroxyphosphoribosylaminopyrimidine deaminase</fullName>
            <shortName evidence="12">DRAP deaminase</shortName>
            <ecNumber evidence="12">3.5.4.26</ecNumber>
        </recommendedName>
        <alternativeName>
            <fullName evidence="12">Riboflavin-specific deaminase</fullName>
        </alternativeName>
    </domain>
    <domain>
        <recommendedName>
            <fullName evidence="12">5-amino-6-(5-phosphoribosylamino)uracil reductase</fullName>
            <ecNumber evidence="12">1.1.1.193</ecNumber>
        </recommendedName>
        <alternativeName>
            <fullName evidence="12">HTP reductase</fullName>
        </alternativeName>
    </domain>
</protein>
<gene>
    <name evidence="17" type="primary">ribD</name>
    <name evidence="17" type="ORF">G4Z14_15250</name>
</gene>
<feature type="binding site" evidence="14">
    <location>
        <begin position="291"/>
        <end position="297"/>
    </location>
    <ligand>
        <name>NADP(+)</name>
        <dbReference type="ChEBI" id="CHEBI:58349"/>
    </ligand>
</feature>
<evidence type="ECO:0000256" key="13">
    <source>
        <dbReference type="PIRSR" id="PIRSR006769-1"/>
    </source>
</evidence>
<feature type="binding site" evidence="14">
    <location>
        <position position="194"/>
    </location>
    <ligand>
        <name>NADP(+)</name>
        <dbReference type="ChEBI" id="CHEBI:58349"/>
    </ligand>
</feature>
<evidence type="ECO:0000256" key="9">
    <source>
        <dbReference type="ARBA" id="ARBA00022857"/>
    </source>
</evidence>
<feature type="domain" description="CMP/dCMP-type deaminase" evidence="16">
    <location>
        <begin position="1"/>
        <end position="116"/>
    </location>
</feature>
<dbReference type="Proteomes" id="UP000477782">
    <property type="component" value="Unassembled WGS sequence"/>
</dbReference>
<dbReference type="RefSeq" id="WP_164627354.1">
    <property type="nucleotide sequence ID" value="NZ_JAAIVJ010000011.1"/>
</dbReference>
<dbReference type="AlphaFoldDB" id="A0A6M0QW49"/>
<dbReference type="NCBIfam" id="TIGR00326">
    <property type="entry name" value="eubact_ribD"/>
    <property type="match status" value="1"/>
</dbReference>
<dbReference type="InterPro" id="IPR016192">
    <property type="entry name" value="APOBEC/CMP_deaminase_Zn-bd"/>
</dbReference>
<dbReference type="InterPro" id="IPR016193">
    <property type="entry name" value="Cytidine_deaminase-like"/>
</dbReference>
<comment type="cofactor">
    <cofactor evidence="12 15">
        <name>Zn(2+)</name>
        <dbReference type="ChEBI" id="CHEBI:29105"/>
    </cofactor>
    <text evidence="12 15">Binds 1 zinc ion.</text>
</comment>
<dbReference type="EC" id="1.1.1.193" evidence="12"/>
<dbReference type="PROSITE" id="PS00903">
    <property type="entry name" value="CYT_DCMP_DEAMINASES_1"/>
    <property type="match status" value="1"/>
</dbReference>
<feature type="binding site" evidence="14">
    <location>
        <position position="190"/>
    </location>
    <ligand>
        <name>NADP(+)</name>
        <dbReference type="ChEBI" id="CHEBI:58349"/>
    </ligand>
</feature>
<comment type="similarity">
    <text evidence="5 12">In the C-terminal section; belongs to the HTP reductase family.</text>
</comment>
<comment type="catalytic activity">
    <reaction evidence="12">
        <text>2,5-diamino-6-hydroxy-4-(5-phosphoribosylamino)-pyrimidine + H2O + H(+) = 5-amino-6-(5-phospho-D-ribosylamino)uracil + NH4(+)</text>
        <dbReference type="Rhea" id="RHEA:21868"/>
        <dbReference type="ChEBI" id="CHEBI:15377"/>
        <dbReference type="ChEBI" id="CHEBI:15378"/>
        <dbReference type="ChEBI" id="CHEBI:28938"/>
        <dbReference type="ChEBI" id="CHEBI:58453"/>
        <dbReference type="ChEBI" id="CHEBI:58614"/>
        <dbReference type="EC" id="3.5.4.26"/>
    </reaction>
</comment>
<feature type="binding site" evidence="14">
    <location>
        <position position="164"/>
    </location>
    <ligand>
        <name>NADP(+)</name>
        <dbReference type="ChEBI" id="CHEBI:58349"/>
    </ligand>
</feature>
<dbReference type="PROSITE" id="PS51747">
    <property type="entry name" value="CYT_DCMP_DEAMINASES_2"/>
    <property type="match status" value="1"/>
</dbReference>
<dbReference type="GO" id="GO:0009231">
    <property type="term" value="P:riboflavin biosynthetic process"/>
    <property type="evidence" value="ECO:0007669"/>
    <property type="project" value="UniProtKB-UniPathway"/>
</dbReference>
<keyword evidence="7 12" id="KW-0479">Metal-binding</keyword>
<dbReference type="PANTHER" id="PTHR38011">
    <property type="entry name" value="DIHYDROFOLATE REDUCTASE FAMILY PROTEIN (AFU_ORTHOLOGUE AFUA_8G06820)"/>
    <property type="match status" value="1"/>
</dbReference>
<feature type="binding site" evidence="15">
    <location>
        <position position="78"/>
    </location>
    <ligand>
        <name>Zn(2+)</name>
        <dbReference type="ChEBI" id="CHEBI:29105"/>
        <note>catalytic</note>
    </ligand>
</feature>
<organism evidence="17 18">
    <name type="scientific">Tabrizicola oligotrophica</name>
    <dbReference type="NCBI Taxonomy" id="2710650"/>
    <lineage>
        <taxon>Bacteria</taxon>
        <taxon>Pseudomonadati</taxon>
        <taxon>Pseudomonadota</taxon>
        <taxon>Alphaproteobacteria</taxon>
        <taxon>Rhodobacterales</taxon>
        <taxon>Paracoccaceae</taxon>
        <taxon>Tabrizicola</taxon>
    </lineage>
</organism>
<keyword evidence="6 12" id="KW-0686">Riboflavin biosynthesis</keyword>
<evidence type="ECO:0000259" key="16">
    <source>
        <dbReference type="PROSITE" id="PS51747"/>
    </source>
</evidence>
<dbReference type="PANTHER" id="PTHR38011:SF7">
    <property type="entry name" value="2,5-DIAMINO-6-RIBOSYLAMINO-4(3H)-PYRIMIDINONE 5'-PHOSPHATE REDUCTASE"/>
    <property type="match status" value="1"/>
</dbReference>
<evidence type="ECO:0000256" key="15">
    <source>
        <dbReference type="PIRSR" id="PIRSR006769-3"/>
    </source>
</evidence>
<accession>A0A6M0QW49</accession>
<dbReference type="GO" id="GO:0050661">
    <property type="term" value="F:NADP binding"/>
    <property type="evidence" value="ECO:0007669"/>
    <property type="project" value="InterPro"/>
</dbReference>
<keyword evidence="11" id="KW-0511">Multifunctional enzyme</keyword>
<evidence type="ECO:0000256" key="3">
    <source>
        <dbReference type="ARBA" id="ARBA00004910"/>
    </source>
</evidence>
<reference evidence="17 18" key="1">
    <citation type="submission" date="2020-02" db="EMBL/GenBank/DDBJ databases">
        <authorList>
            <person name="Chen W.-M."/>
        </authorList>
    </citation>
    <scope>NUCLEOTIDE SEQUENCE [LARGE SCALE GENOMIC DNA]</scope>
    <source>
        <strain evidence="17 18">KMS-5</strain>
    </source>
</reference>
<dbReference type="SUPFAM" id="SSF53597">
    <property type="entry name" value="Dihydrofolate reductase-like"/>
    <property type="match status" value="1"/>
</dbReference>